<accession>A0A0V0XG45</accession>
<comment type="subcellular location">
    <subcellularLocation>
        <location evidence="1">Nucleus</location>
    </subcellularLocation>
</comment>
<feature type="repeat" description="TPR" evidence="3">
    <location>
        <begin position="963"/>
        <end position="996"/>
    </location>
</feature>
<evidence type="ECO:0000313" key="5">
    <source>
        <dbReference type="EMBL" id="KRX86960.1"/>
    </source>
</evidence>
<comment type="caution">
    <text evidence="5">The sequence shown here is derived from an EMBL/GenBank/DDBJ whole genome shotgun (WGS) entry which is preliminary data.</text>
</comment>
<dbReference type="PANTHER" id="PTHR15502">
    <property type="entry name" value="CALCINEURIN-BINDING PROTEIN CABIN 1-RELATED"/>
    <property type="match status" value="1"/>
</dbReference>
<dbReference type="Gene3D" id="1.25.40.10">
    <property type="entry name" value="Tetratricopeptide repeat domain"/>
    <property type="match status" value="1"/>
</dbReference>
<keyword evidence="3" id="KW-0802">TPR repeat</keyword>
<feature type="compositionally biased region" description="Basic and acidic residues" evidence="4">
    <location>
        <begin position="479"/>
        <end position="490"/>
    </location>
</feature>
<dbReference type="InterPro" id="IPR019734">
    <property type="entry name" value="TPR_rpt"/>
</dbReference>
<protein>
    <submittedName>
        <fullName evidence="5">Calcineurin-binding protein cabin-1</fullName>
    </submittedName>
</protein>
<evidence type="ECO:0000256" key="1">
    <source>
        <dbReference type="ARBA" id="ARBA00004123"/>
    </source>
</evidence>
<feature type="region of interest" description="Disordered" evidence="4">
    <location>
        <begin position="1"/>
        <end position="42"/>
    </location>
</feature>
<proteinExistence type="predicted"/>
<dbReference type="GO" id="GO:0031491">
    <property type="term" value="F:nucleosome binding"/>
    <property type="evidence" value="ECO:0007669"/>
    <property type="project" value="TreeGrafter"/>
</dbReference>
<dbReference type="PANTHER" id="PTHR15502:SF7">
    <property type="entry name" value="CALCINEURIN-BINDING PROTEIN CABIN-1"/>
    <property type="match status" value="1"/>
</dbReference>
<dbReference type="STRING" id="6337.A0A0V0XG45"/>
<name>A0A0V0XG45_TRIPS</name>
<feature type="compositionally biased region" description="Basic residues" evidence="4">
    <location>
        <begin position="1524"/>
        <end position="1533"/>
    </location>
</feature>
<dbReference type="InterPro" id="IPR011990">
    <property type="entry name" value="TPR-like_helical_dom_sf"/>
</dbReference>
<dbReference type="SMART" id="SM00028">
    <property type="entry name" value="TPR"/>
    <property type="match status" value="3"/>
</dbReference>
<gene>
    <name evidence="5" type="primary">CABIN1</name>
    <name evidence="5" type="ORF">T4E_4875</name>
</gene>
<feature type="region of interest" description="Disordered" evidence="4">
    <location>
        <begin position="1524"/>
        <end position="1546"/>
    </location>
</feature>
<organism evidence="5 6">
    <name type="scientific">Trichinella pseudospiralis</name>
    <name type="common">Parasitic roundworm</name>
    <dbReference type="NCBI Taxonomy" id="6337"/>
    <lineage>
        <taxon>Eukaryota</taxon>
        <taxon>Metazoa</taxon>
        <taxon>Ecdysozoa</taxon>
        <taxon>Nematoda</taxon>
        <taxon>Enoplea</taxon>
        <taxon>Dorylaimia</taxon>
        <taxon>Trichinellida</taxon>
        <taxon>Trichinellidae</taxon>
        <taxon>Trichinella</taxon>
    </lineage>
</organism>
<keyword evidence="2" id="KW-0539">Nucleus</keyword>
<feature type="compositionally biased region" description="Polar residues" evidence="4">
    <location>
        <begin position="1534"/>
        <end position="1546"/>
    </location>
</feature>
<evidence type="ECO:0000256" key="2">
    <source>
        <dbReference type="ARBA" id="ARBA00023242"/>
    </source>
</evidence>
<dbReference type="GO" id="GO:0006325">
    <property type="term" value="P:chromatin organization"/>
    <property type="evidence" value="ECO:0007669"/>
    <property type="project" value="InterPro"/>
</dbReference>
<dbReference type="InterPro" id="IPR033053">
    <property type="entry name" value="Hir3/CABIN1"/>
</dbReference>
<feature type="compositionally biased region" description="Basic and acidic residues" evidence="4">
    <location>
        <begin position="1"/>
        <end position="10"/>
    </location>
</feature>
<evidence type="ECO:0000313" key="6">
    <source>
        <dbReference type="Proteomes" id="UP000054815"/>
    </source>
</evidence>
<dbReference type="PROSITE" id="PS50005">
    <property type="entry name" value="TPR"/>
    <property type="match status" value="1"/>
</dbReference>
<sequence>MYLEISSDHETESDEKQDEEAEDEHYFPEDEVPYFRGLGEDSSDSFMETDTSVKVAKFTPNEDASPLYFQGLNAPKPRRKSCFRELKYKNRRVSRKPIEVQENHALNKYKRAVTLLATGRKDKACSMLRSLLKTPFLKKKKSERSSTGINNVAKSLRYAIFKNLAKVEARKGDHDSAMALYLKAFKLCSSDWTLCVEFGIEATKNLNMVLARAAFCQALSISPNDMFVLDKYISTCYILEDYIGCIESIGRALELDSNYLRGYVIRDEIFKRNKYLELFTIEQLKNKHFEYSSEDAERILMPLNKIAERLHKPLANINAMKYVKPPCNVIIYNLSDFGNALCDVYDYLTEKREHMGKLIDWTDIWNFVLAEQFGDFDAMQREISVATNAQTPPQQVIANDEQMETGRDSGIKNAVGKESSKLPLGKGQKEMVVFKRRSARLIPGFRMEDPEAFGPLTTRRLTLRDKLCLLFSEELPFKDPEQTAQHRDGDGGAGAGKSEQEGRINLMALELKFHFRSDEMPKKQHLLGHAIGITNIADLCQDCLFAIRAYHMLARLFELNNVDAAAGFYFKRCYQLMLEEDLPEMRVASCGLTICRDELYKKSEMADLNQLLGQVEQLIEDGVIGLAVEILEKSLHTSVEHLHQQVFVRQMMLLSCYKQLGLFTKAAPLFLTLLDQLVADYRRSDVGERRAVWRPIQRLLDAGSWLFQGDAQASVFQPSFCAPVAQQLIELIVFADEYPFYKRDIPDQCWLLPWIFLYNILNWFEMAELVKNGKLSPPSTVFQRKSPPRDLRMVTNSLNVLKLAHDVLGEKSLCMINDGQLLEFFMEEILRTLRHPNLVAHPALDGLLETMNEAEQCIFCMCRYPMKRKRNLRDHSVAAADLTWNRTITLFDFIIPEKLPQCDSAPNESVSSEALQLLLRMETLVPESLHLNSCYDTEWDEYFFDDRVDPPSLTIDKLVPVVSTLYYVIADHYLKYQEFSKAVDYYLQDLLINPNRFDSLAGLAQAASGIIDARLFSANLCFTMEEEAHIYRWSRITVKAYEKALELDKTHVTFWMEFGNSAYLCHSFYRRLINRLHDRGQLSKEQKVVLKKRRNNLLDIAEKAFLIVSKNANFQSEGKDQWLVFYMLGKIGEKRNDSLEKLLALYFKSIYSLYADGVQLVESIRANNPPRGSLEMLELYYRIHVCILKNFILDRISFDRLENVCNFLALVRGSPCSAITDVVLKNNSSSSLLTANSQVYGDSGIDEILNRKVFNYENSQYICFGKSTLSGPFVSLPNPTNSKHAEAITMIMEMCRDAFVSCIQRFSGGWDDLLLTLVLLGLIYSFLQTSCASMEILYGAGRSGNPPLSNALFHCRRQTNLFDGICSYPVDDISRPGCFYMHMRRSVKLLIDCAITYDDLETLCEILWYLRKKPEVDRVYLLEDDRKAFLNELQRYVSDFITTRYASMSAENQRKTICMICKLYFSVIRVPGFSVSDWRQLIVGMYLTMSGKQDGDFTQALSFARSLMETREYGSATLSRHPVLKSKGRKRMKSSITNAEDGSSLF</sequence>
<dbReference type="GO" id="GO:0005634">
    <property type="term" value="C:nucleus"/>
    <property type="evidence" value="ECO:0007669"/>
    <property type="project" value="UniProtKB-SubCell"/>
</dbReference>
<dbReference type="EMBL" id="JYDU01000320">
    <property type="protein sequence ID" value="KRX86960.1"/>
    <property type="molecule type" value="Genomic_DNA"/>
</dbReference>
<evidence type="ECO:0000256" key="3">
    <source>
        <dbReference type="PROSITE-ProRule" id="PRU00339"/>
    </source>
</evidence>
<feature type="compositionally biased region" description="Acidic residues" evidence="4">
    <location>
        <begin position="11"/>
        <end position="23"/>
    </location>
</feature>
<reference evidence="5 6" key="1">
    <citation type="submission" date="2015-01" db="EMBL/GenBank/DDBJ databases">
        <title>Evolution of Trichinella species and genotypes.</title>
        <authorList>
            <person name="Korhonen P.K."/>
            <person name="Edoardo P."/>
            <person name="Giuseppe L.R."/>
            <person name="Gasser R.B."/>
        </authorList>
    </citation>
    <scope>NUCLEOTIDE SEQUENCE [LARGE SCALE GENOMIC DNA]</scope>
    <source>
        <strain evidence="5">ISS141</strain>
    </source>
</reference>
<dbReference type="SUPFAM" id="SSF48452">
    <property type="entry name" value="TPR-like"/>
    <property type="match status" value="2"/>
</dbReference>
<evidence type="ECO:0000256" key="4">
    <source>
        <dbReference type="SAM" id="MobiDB-lite"/>
    </source>
</evidence>
<feature type="region of interest" description="Disordered" evidence="4">
    <location>
        <begin position="479"/>
        <end position="498"/>
    </location>
</feature>
<dbReference type="Proteomes" id="UP000054815">
    <property type="component" value="Unassembled WGS sequence"/>
</dbReference>